<name>A0A183DPZ1_9BILA</name>
<dbReference type="EMBL" id="UYRT01078151">
    <property type="protein sequence ID" value="VDN17900.1"/>
    <property type="molecule type" value="Genomic_DNA"/>
</dbReference>
<evidence type="ECO:0000313" key="2">
    <source>
        <dbReference type="Proteomes" id="UP000271098"/>
    </source>
</evidence>
<dbReference type="Proteomes" id="UP000271098">
    <property type="component" value="Unassembled WGS sequence"/>
</dbReference>
<organism evidence="3">
    <name type="scientific">Gongylonema pulchrum</name>
    <dbReference type="NCBI Taxonomy" id="637853"/>
    <lineage>
        <taxon>Eukaryota</taxon>
        <taxon>Metazoa</taxon>
        <taxon>Ecdysozoa</taxon>
        <taxon>Nematoda</taxon>
        <taxon>Chromadorea</taxon>
        <taxon>Rhabditida</taxon>
        <taxon>Spirurina</taxon>
        <taxon>Spiruromorpha</taxon>
        <taxon>Spiruroidea</taxon>
        <taxon>Gongylonematidae</taxon>
        <taxon>Gongylonema</taxon>
    </lineage>
</organism>
<evidence type="ECO:0000313" key="1">
    <source>
        <dbReference type="EMBL" id="VDN17900.1"/>
    </source>
</evidence>
<accession>A0A183DPZ1</accession>
<protein>
    <submittedName>
        <fullName evidence="3">FH2 domain-containing protein</fullName>
    </submittedName>
</protein>
<dbReference type="OrthoDB" id="5838652at2759"/>
<sequence>MHIFLLCINDAAIRCSKPLTLASFSRPLKQFHSLQLGSDKTTVSALKECAVATEELQTFCSILETDIKAFDESTASISNQVEQLEELFRKFDHLFQFIRQVCRCTFF</sequence>
<evidence type="ECO:0000313" key="3">
    <source>
        <dbReference type="WBParaSite" id="GPUH_0001079501-mRNA-1"/>
    </source>
</evidence>
<dbReference type="WBParaSite" id="GPUH_0001079501-mRNA-1">
    <property type="protein sequence ID" value="GPUH_0001079501-mRNA-1"/>
    <property type="gene ID" value="GPUH_0001079501"/>
</dbReference>
<reference evidence="3" key="1">
    <citation type="submission" date="2016-06" db="UniProtKB">
        <authorList>
            <consortium name="WormBaseParasite"/>
        </authorList>
    </citation>
    <scope>IDENTIFICATION</scope>
</reference>
<dbReference type="AlphaFoldDB" id="A0A183DPZ1"/>
<gene>
    <name evidence="1" type="ORF">GPUH_LOCUS10782</name>
</gene>
<reference evidence="1 2" key="2">
    <citation type="submission" date="2018-11" db="EMBL/GenBank/DDBJ databases">
        <authorList>
            <consortium name="Pathogen Informatics"/>
        </authorList>
    </citation>
    <scope>NUCLEOTIDE SEQUENCE [LARGE SCALE GENOMIC DNA]</scope>
</reference>
<keyword evidence="2" id="KW-1185">Reference proteome</keyword>
<proteinExistence type="predicted"/>